<dbReference type="AlphaFoldDB" id="A0A1L8CWH4"/>
<sequence>MYNLFKIVLKRMAIAFISWGAGLFLIVGYSLLMYYLYMNYSLWYMLVGAVFFWVVLYFIIDFWGLLSGFDESISDNTK</sequence>
<proteinExistence type="predicted"/>
<dbReference type="OrthoDB" id="1726852at2"/>
<feature type="transmembrane region" description="Helical" evidence="1">
    <location>
        <begin position="43"/>
        <end position="66"/>
    </location>
</feature>
<comment type="caution">
    <text evidence="2">The sequence shown here is derived from an EMBL/GenBank/DDBJ whole genome shotgun (WGS) entry which is preliminary data.</text>
</comment>
<evidence type="ECO:0000313" key="2">
    <source>
        <dbReference type="EMBL" id="GAV23276.1"/>
    </source>
</evidence>
<evidence type="ECO:0000256" key="1">
    <source>
        <dbReference type="SAM" id="Phobius"/>
    </source>
</evidence>
<keyword evidence="3" id="KW-1185">Reference proteome</keyword>
<feature type="transmembrane region" description="Helical" evidence="1">
    <location>
        <begin position="12"/>
        <end position="37"/>
    </location>
</feature>
<dbReference type="Proteomes" id="UP000187485">
    <property type="component" value="Unassembled WGS sequence"/>
</dbReference>
<dbReference type="RefSeq" id="WP_075859715.1">
    <property type="nucleotide sequence ID" value="NZ_BDJK01000039.1"/>
</dbReference>
<evidence type="ECO:0000313" key="3">
    <source>
        <dbReference type="Proteomes" id="UP000187485"/>
    </source>
</evidence>
<keyword evidence="1" id="KW-1133">Transmembrane helix</keyword>
<organism evidence="2 3">
    <name type="scientific">Carboxydothermus pertinax</name>
    <dbReference type="NCBI Taxonomy" id="870242"/>
    <lineage>
        <taxon>Bacteria</taxon>
        <taxon>Bacillati</taxon>
        <taxon>Bacillota</taxon>
        <taxon>Clostridia</taxon>
        <taxon>Thermoanaerobacterales</taxon>
        <taxon>Thermoanaerobacteraceae</taxon>
        <taxon>Carboxydothermus</taxon>
    </lineage>
</organism>
<dbReference type="EMBL" id="BDJK01000039">
    <property type="protein sequence ID" value="GAV23276.1"/>
    <property type="molecule type" value="Genomic_DNA"/>
</dbReference>
<dbReference type="STRING" id="870242.cpu_17860"/>
<accession>A0A1L8CWH4</accession>
<gene>
    <name evidence="2" type="ORF">cpu_17860</name>
</gene>
<keyword evidence="1" id="KW-0472">Membrane</keyword>
<reference evidence="3" key="1">
    <citation type="submission" date="2016-12" db="EMBL/GenBank/DDBJ databases">
        <title>Draft Genome Sequences od Carboxydothermus pertinax and islandicus, Hydrogenogenic Carboxydotrophic Bacteria.</title>
        <authorList>
            <person name="Fukuyama Y."/>
            <person name="Ohmae K."/>
            <person name="Yoneda Y."/>
            <person name="Yoshida T."/>
            <person name="Sako Y."/>
        </authorList>
    </citation>
    <scope>NUCLEOTIDE SEQUENCE [LARGE SCALE GENOMIC DNA]</scope>
    <source>
        <strain evidence="3">Ug1</strain>
    </source>
</reference>
<keyword evidence="1" id="KW-0812">Transmembrane</keyword>
<protein>
    <submittedName>
        <fullName evidence="2">Uncharacterized protein</fullName>
    </submittedName>
</protein>
<name>A0A1L8CWH4_9THEO</name>